<protein>
    <recommendedName>
        <fullName evidence="3">Amidohydrolase</fullName>
    </recommendedName>
</protein>
<evidence type="ECO:0000313" key="2">
    <source>
        <dbReference type="Proteomes" id="UP000503482"/>
    </source>
</evidence>
<evidence type="ECO:0008006" key="3">
    <source>
        <dbReference type="Google" id="ProtNLM"/>
    </source>
</evidence>
<reference evidence="1 2" key="1">
    <citation type="submission" date="2020-05" db="EMBL/GenBank/DDBJ databases">
        <title>Complete genome sequencing of Campylobacter and Arcobacter type strains.</title>
        <authorList>
            <person name="Miller W.G."/>
            <person name="Yee E."/>
        </authorList>
    </citation>
    <scope>NUCLEOTIDE SEQUENCE [LARGE SCALE GENOMIC DNA]</scope>
    <source>
        <strain evidence="1 2">LMG 26156</strain>
    </source>
</reference>
<dbReference type="RefSeq" id="WP_128360310.1">
    <property type="nucleotide sequence ID" value="NZ_CP053840.1"/>
</dbReference>
<dbReference type="InterPro" id="IPR032466">
    <property type="entry name" value="Metal_Hydrolase"/>
</dbReference>
<dbReference type="AlphaFoldDB" id="A0AAE7E4B6"/>
<dbReference type="Gene3D" id="3.20.20.140">
    <property type="entry name" value="Metal-dependent hydrolases"/>
    <property type="match status" value="1"/>
</dbReference>
<dbReference type="EMBL" id="CP053840">
    <property type="protein sequence ID" value="QKF66521.1"/>
    <property type="molecule type" value="Genomic_DNA"/>
</dbReference>
<proteinExistence type="predicted"/>
<dbReference type="SUPFAM" id="SSF51556">
    <property type="entry name" value="Metallo-dependent hydrolases"/>
    <property type="match status" value="1"/>
</dbReference>
<keyword evidence="2" id="KW-1185">Reference proteome</keyword>
<sequence length="359" mass="41270">MKIFSFIMVFVFCLHAESISPLPSSNSLSSFEKSSTAFDIQTLKTLWKARINAILAQGVIPLIDAESSFNPSKFDLQDYAKIMDDKGVAMIAFSPQIGEKAYSKDSKLWHDSPSVLMNADASRYIPASTAGIYPAWTNESTAFVNETIKQVTKQNYPLLGEFEFKHYLSPRQYKNNETNRDTNITIDSQAGHLLFAFSQKSGLPFQIHYEIEDSLLKPLENMLDTYPKAKVIWCHLAQIRYHEKAQQYTPALVRDLIQRHPNLYFDLAFGDKDSLYKPSNEFHSTIWDRSSGKLKKEWAQLIEDYPYHFLTAFDIGGDRQDELNEKIEVSREVLKSLTPQTQKIVAYKAFWKLVFNEDI</sequence>
<evidence type="ECO:0000313" key="1">
    <source>
        <dbReference type="EMBL" id="QKF66521.1"/>
    </source>
</evidence>
<name>A0AAE7E4B6_9BACT</name>
<dbReference type="Proteomes" id="UP000503482">
    <property type="component" value="Chromosome"/>
</dbReference>
<dbReference type="KEGG" id="avp:AVENP_0965"/>
<gene>
    <name evidence="1" type="ORF">AVENP_0965</name>
</gene>
<accession>A0AAE7E4B6</accession>
<organism evidence="1 2">
    <name type="scientific">Arcobacter venerupis</name>
    <dbReference type="NCBI Taxonomy" id="1054033"/>
    <lineage>
        <taxon>Bacteria</taxon>
        <taxon>Pseudomonadati</taxon>
        <taxon>Campylobacterota</taxon>
        <taxon>Epsilonproteobacteria</taxon>
        <taxon>Campylobacterales</taxon>
        <taxon>Arcobacteraceae</taxon>
        <taxon>Arcobacter</taxon>
    </lineage>
</organism>